<dbReference type="Gene3D" id="1.10.260.40">
    <property type="entry name" value="lambda repressor-like DNA-binding domains"/>
    <property type="match status" value="1"/>
</dbReference>
<dbReference type="Pfam" id="PF01381">
    <property type="entry name" value="HTH_3"/>
    <property type="match status" value="1"/>
</dbReference>
<name>A0A940RZF4_9ACTN</name>
<reference evidence="2" key="1">
    <citation type="submission" date="2021-03" db="EMBL/GenBank/DDBJ databases">
        <title>Whole genome sequence of Streptomyces bomunensis MMS17-BM035.</title>
        <authorList>
            <person name="Lee J.H."/>
        </authorList>
    </citation>
    <scope>NUCLEOTIDE SEQUENCE</scope>
    <source>
        <strain evidence="2">MMS17-BM035</strain>
    </source>
</reference>
<comment type="caution">
    <text evidence="2">The sequence shown here is derived from an EMBL/GenBank/DDBJ whole genome shotgun (WGS) entry which is preliminary data.</text>
</comment>
<dbReference type="EMBL" id="JAGIQL010000084">
    <property type="protein sequence ID" value="MBP0459729.1"/>
    <property type="molecule type" value="Genomic_DNA"/>
</dbReference>
<dbReference type="AlphaFoldDB" id="A0A940RZF4"/>
<organism evidence="2 3">
    <name type="scientific">Streptomyces montanisoli</name>
    <dbReference type="NCBI Taxonomy" id="2798581"/>
    <lineage>
        <taxon>Bacteria</taxon>
        <taxon>Bacillati</taxon>
        <taxon>Actinomycetota</taxon>
        <taxon>Actinomycetes</taxon>
        <taxon>Kitasatosporales</taxon>
        <taxon>Streptomycetaceae</taxon>
        <taxon>Streptomyces</taxon>
    </lineage>
</organism>
<dbReference type="PROSITE" id="PS50943">
    <property type="entry name" value="HTH_CROC1"/>
    <property type="match status" value="1"/>
</dbReference>
<evidence type="ECO:0000313" key="2">
    <source>
        <dbReference type="EMBL" id="MBP0459729.1"/>
    </source>
</evidence>
<dbReference type="InterPro" id="IPR043917">
    <property type="entry name" value="DUF5753"/>
</dbReference>
<evidence type="ECO:0000313" key="3">
    <source>
        <dbReference type="Proteomes" id="UP000670475"/>
    </source>
</evidence>
<keyword evidence="3" id="KW-1185">Reference proteome</keyword>
<dbReference type="SUPFAM" id="SSF47413">
    <property type="entry name" value="lambda repressor-like DNA-binding domains"/>
    <property type="match status" value="1"/>
</dbReference>
<proteinExistence type="predicted"/>
<dbReference type="InterPro" id="IPR010982">
    <property type="entry name" value="Lambda_DNA-bd_dom_sf"/>
</dbReference>
<protein>
    <submittedName>
        <fullName evidence="2">Helix-turn-helix transcriptional regulator</fullName>
    </submittedName>
</protein>
<dbReference type="InterPro" id="IPR001387">
    <property type="entry name" value="Cro/C1-type_HTH"/>
</dbReference>
<dbReference type="RefSeq" id="WP_209341807.1">
    <property type="nucleotide sequence ID" value="NZ_JAGIQL010000084.1"/>
</dbReference>
<dbReference type="SMART" id="SM00530">
    <property type="entry name" value="HTH_XRE"/>
    <property type="match status" value="1"/>
</dbReference>
<dbReference type="Pfam" id="PF19054">
    <property type="entry name" value="DUF5753"/>
    <property type="match status" value="1"/>
</dbReference>
<dbReference type="GO" id="GO:0003677">
    <property type="term" value="F:DNA binding"/>
    <property type="evidence" value="ECO:0007669"/>
    <property type="project" value="InterPro"/>
</dbReference>
<dbReference type="Proteomes" id="UP000670475">
    <property type="component" value="Unassembled WGS sequence"/>
</dbReference>
<sequence length="277" mass="31071">MARSENKETAGTTTRYVARIARILRKQKGLSQEELGKEIGFTGSAVSAMETGSQPASDQMLEALERVLGDGLGIFDEAREFVRLDKYPRKFKDFAPLEQRAVAIYVYETHLINGLFQTEEYARSVIGGSFPPPTDEKVEELVEARMARKALFSRRPTALVEVIVDESALRRQLGGRKVMSEQLRRLAEVARLRNVTIQVLALDAGLRGEYAGERGSLTLIETPEDDRFVYLELQDESLLIKDSSKVRTYAQRYAKIRAQALSPDDSLALIERLAGED</sequence>
<evidence type="ECO:0000259" key="1">
    <source>
        <dbReference type="PROSITE" id="PS50943"/>
    </source>
</evidence>
<accession>A0A940RZF4</accession>
<feature type="domain" description="HTH cro/C1-type" evidence="1">
    <location>
        <begin position="22"/>
        <end position="69"/>
    </location>
</feature>
<dbReference type="CDD" id="cd00093">
    <property type="entry name" value="HTH_XRE"/>
    <property type="match status" value="1"/>
</dbReference>
<gene>
    <name evidence="2" type="ORF">JFN87_19845</name>
</gene>